<reference evidence="2" key="1">
    <citation type="journal article" date="2014" name="Front. Microbiol.">
        <title>High frequency of phylogenetically diverse reductive dehalogenase-homologous genes in deep subseafloor sedimentary metagenomes.</title>
        <authorList>
            <person name="Kawai M."/>
            <person name="Futagami T."/>
            <person name="Toyoda A."/>
            <person name="Takaki Y."/>
            <person name="Nishi S."/>
            <person name="Hori S."/>
            <person name="Arai W."/>
            <person name="Tsubouchi T."/>
            <person name="Morono Y."/>
            <person name="Uchiyama I."/>
            <person name="Ito T."/>
            <person name="Fujiyama A."/>
            <person name="Inagaki F."/>
            <person name="Takami H."/>
        </authorList>
    </citation>
    <scope>NUCLEOTIDE SEQUENCE</scope>
    <source>
        <strain evidence="2">Expedition CK06-06</strain>
    </source>
</reference>
<protein>
    <submittedName>
        <fullName evidence="2">Uncharacterized protein</fullName>
    </submittedName>
</protein>
<keyword evidence="1" id="KW-0472">Membrane</keyword>
<accession>X1H8P8</accession>
<evidence type="ECO:0000256" key="1">
    <source>
        <dbReference type="SAM" id="Phobius"/>
    </source>
</evidence>
<comment type="caution">
    <text evidence="2">The sequence shown here is derived from an EMBL/GenBank/DDBJ whole genome shotgun (WGS) entry which is preliminary data.</text>
</comment>
<proteinExistence type="predicted"/>
<keyword evidence="1" id="KW-1133">Transmembrane helix</keyword>
<keyword evidence="1" id="KW-0812">Transmembrane</keyword>
<evidence type="ECO:0000313" key="2">
    <source>
        <dbReference type="EMBL" id="GAH41688.1"/>
    </source>
</evidence>
<dbReference type="EMBL" id="BARU01011141">
    <property type="protein sequence ID" value="GAH41688.1"/>
    <property type="molecule type" value="Genomic_DNA"/>
</dbReference>
<sequence>MNDKKEVNQLGMWILFFCGVIVNILGLIFIMPILRAFSDLFFELFF</sequence>
<feature type="transmembrane region" description="Helical" evidence="1">
    <location>
        <begin position="12"/>
        <end position="34"/>
    </location>
</feature>
<organism evidence="2">
    <name type="scientific">marine sediment metagenome</name>
    <dbReference type="NCBI Taxonomy" id="412755"/>
    <lineage>
        <taxon>unclassified sequences</taxon>
        <taxon>metagenomes</taxon>
        <taxon>ecological metagenomes</taxon>
    </lineage>
</organism>
<name>X1H8P8_9ZZZZ</name>
<dbReference type="AlphaFoldDB" id="X1H8P8"/>
<gene>
    <name evidence="2" type="ORF">S03H2_21006</name>
</gene>